<evidence type="ECO:0000256" key="1">
    <source>
        <dbReference type="ARBA" id="ARBA00022801"/>
    </source>
</evidence>
<dbReference type="SUPFAM" id="SSF51445">
    <property type="entry name" value="(Trans)glycosidases"/>
    <property type="match status" value="1"/>
</dbReference>
<keyword evidence="6" id="KW-1185">Reference proteome</keyword>
<dbReference type="InterPro" id="IPR017853">
    <property type="entry name" value="GH"/>
</dbReference>
<keyword evidence="2 3" id="KW-0326">Glycosidase</keyword>
<dbReference type="Pfam" id="PF00150">
    <property type="entry name" value="Cellulase"/>
    <property type="match status" value="1"/>
</dbReference>
<evidence type="ECO:0000313" key="5">
    <source>
        <dbReference type="EMBL" id="OSJ29583.1"/>
    </source>
</evidence>
<keyword evidence="1 3" id="KW-0378">Hydrolase</keyword>
<dbReference type="Gene3D" id="3.20.20.80">
    <property type="entry name" value="Glycosidases"/>
    <property type="match status" value="1"/>
</dbReference>
<organism evidence="5 6">
    <name type="scientific">Bradyrhizobium canariense</name>
    <dbReference type="NCBI Taxonomy" id="255045"/>
    <lineage>
        <taxon>Bacteria</taxon>
        <taxon>Pseudomonadati</taxon>
        <taxon>Pseudomonadota</taxon>
        <taxon>Alphaproteobacteria</taxon>
        <taxon>Hyphomicrobiales</taxon>
        <taxon>Nitrobacteraceae</taxon>
        <taxon>Bradyrhizobium</taxon>
    </lineage>
</organism>
<reference evidence="5 6" key="1">
    <citation type="submission" date="2017-03" db="EMBL/GenBank/DDBJ databases">
        <title>Whole genome sequences of fourteen strains of Bradyrhizobium canariense and one strain of Bradyrhizobium japonicum isolated from Lupinus (Papilionoideae: Genisteae) species in Algeria.</title>
        <authorList>
            <person name="Crovadore J."/>
            <person name="Chekireb D."/>
            <person name="Brachmann A."/>
            <person name="Chablais R."/>
            <person name="Cochard B."/>
            <person name="Lefort F."/>
        </authorList>
    </citation>
    <scope>NUCLEOTIDE SEQUENCE [LARGE SCALE GENOMIC DNA]</scope>
    <source>
        <strain evidence="5 6">UBMAN05</strain>
    </source>
</reference>
<gene>
    <name evidence="5" type="ORF">BST63_14255</name>
</gene>
<accession>A0ABX3X3V7</accession>
<protein>
    <recommendedName>
        <fullName evidence="4">Glycoside hydrolase family 5 domain-containing protein</fullName>
    </recommendedName>
</protein>
<evidence type="ECO:0000259" key="4">
    <source>
        <dbReference type="Pfam" id="PF00150"/>
    </source>
</evidence>
<dbReference type="Proteomes" id="UP000193884">
    <property type="component" value="Unassembled WGS sequence"/>
</dbReference>
<dbReference type="RefSeq" id="WP_085384343.1">
    <property type="nucleotide sequence ID" value="NZ_NAFJ01000144.1"/>
</dbReference>
<comment type="caution">
    <text evidence="5">The sequence shown here is derived from an EMBL/GenBank/DDBJ whole genome shotgun (WGS) entry which is preliminary data.</text>
</comment>
<proteinExistence type="inferred from homology"/>
<evidence type="ECO:0000256" key="2">
    <source>
        <dbReference type="ARBA" id="ARBA00023295"/>
    </source>
</evidence>
<dbReference type="EMBL" id="NAFK01000157">
    <property type="protein sequence ID" value="OSJ29583.1"/>
    <property type="molecule type" value="Genomic_DNA"/>
</dbReference>
<evidence type="ECO:0000313" key="6">
    <source>
        <dbReference type="Proteomes" id="UP000193884"/>
    </source>
</evidence>
<evidence type="ECO:0000256" key="3">
    <source>
        <dbReference type="RuleBase" id="RU361153"/>
    </source>
</evidence>
<comment type="similarity">
    <text evidence="3">Belongs to the glycosyl hydrolase 5 (cellulase A) family.</text>
</comment>
<sequence length="459" mass="49939">MFRLSLPLPTYGTKKFLAIASSILFSAQPIAKVHSAESAPPTFFGGDKTLVCLNTFQPFGFGTTARFDSSQYDSNPFQNGGTDAESMPVRRLEIIRAAGFQCIRIVVDIAALLASADHDKLEELTKALMIGISKRVSTGLKVIVDIHPFPKGTHPVEGWSDVDLIDGPLGVKFSRLSSTVAQLASRLSANFDPKDVSLELFNEPPLPEEFVNKVTWNLQILGYWRRIRAALPEHTLIVSGMGLAAIDGTVSGSSPSGLLSLNPADFDANTAFAFHFYEPIIFTHQGTGFFSHVHGLHFPATSHPGGKGQAEVDFTRAITQDTGLNAQAKREYIANFISRTRHNYSFFQYWNSWGAPEAIDGRFATVVDWAKRNGLHPHAVVNTEFGVNHNRQGCSGVAPTESASLYISLVRKAAFRAHLGAITVHEAQGSCFAIQDRASPYHFDAAFLAALGLATDSTE</sequence>
<dbReference type="InterPro" id="IPR001547">
    <property type="entry name" value="Glyco_hydro_5"/>
</dbReference>
<feature type="domain" description="Glycoside hydrolase family 5" evidence="4">
    <location>
        <begin position="95"/>
        <end position="397"/>
    </location>
</feature>
<name>A0ABX3X3V7_9BRAD</name>